<reference evidence="4 5" key="1">
    <citation type="submission" date="2019-03" db="EMBL/GenBank/DDBJ databases">
        <title>Freshwater and sediment microbial communities from various areas in North America, analyzing microbe dynamics in response to fracking.</title>
        <authorList>
            <person name="Lamendella R."/>
        </authorList>
    </citation>
    <scope>NUCLEOTIDE SEQUENCE [LARGE SCALE GENOMIC DNA]</scope>
    <source>
        <strain evidence="4 5">18_TX</strain>
    </source>
</reference>
<evidence type="ECO:0000256" key="1">
    <source>
        <dbReference type="ARBA" id="ARBA00022679"/>
    </source>
</evidence>
<dbReference type="Proteomes" id="UP000295531">
    <property type="component" value="Unassembled WGS sequence"/>
</dbReference>
<dbReference type="PANTHER" id="PTHR42919">
    <property type="entry name" value="N-ALPHA-ACETYLTRANSFERASE"/>
    <property type="match status" value="1"/>
</dbReference>
<dbReference type="InterPro" id="IPR051556">
    <property type="entry name" value="N-term/lysine_N-AcTrnsfr"/>
</dbReference>
<evidence type="ECO:0000256" key="2">
    <source>
        <dbReference type="ARBA" id="ARBA00023315"/>
    </source>
</evidence>
<keyword evidence="4" id="KW-0687">Ribonucleoprotein</keyword>
<evidence type="ECO:0000313" key="5">
    <source>
        <dbReference type="Proteomes" id="UP000295531"/>
    </source>
</evidence>
<keyword evidence="4" id="KW-0689">Ribosomal protein</keyword>
<dbReference type="PROSITE" id="PS51186">
    <property type="entry name" value="GNAT"/>
    <property type="match status" value="1"/>
</dbReference>
<dbReference type="InterPro" id="IPR000182">
    <property type="entry name" value="GNAT_dom"/>
</dbReference>
<dbReference type="GO" id="GO:0005840">
    <property type="term" value="C:ribosome"/>
    <property type="evidence" value="ECO:0007669"/>
    <property type="project" value="UniProtKB-KW"/>
</dbReference>
<dbReference type="Pfam" id="PF00583">
    <property type="entry name" value="Acetyltransf_1"/>
    <property type="match status" value="1"/>
</dbReference>
<protein>
    <submittedName>
        <fullName evidence="4">Ribosomal protein S18 acetylase RimI-like enzyme</fullName>
    </submittedName>
</protein>
<keyword evidence="5" id="KW-1185">Reference proteome</keyword>
<keyword evidence="2" id="KW-0012">Acyltransferase</keyword>
<dbReference type="InterPro" id="IPR016181">
    <property type="entry name" value="Acyl_CoA_acyltransferase"/>
</dbReference>
<name>A0A4R6PIU1_9GAMM</name>
<dbReference type="RefSeq" id="WP_133539340.1">
    <property type="nucleotide sequence ID" value="NZ_SNXI01000005.1"/>
</dbReference>
<dbReference type="PANTHER" id="PTHR42919:SF8">
    <property type="entry name" value="N-ALPHA-ACETYLTRANSFERASE 50"/>
    <property type="match status" value="1"/>
</dbReference>
<dbReference type="AlphaFoldDB" id="A0A4R6PIU1"/>
<dbReference type="GO" id="GO:0016747">
    <property type="term" value="F:acyltransferase activity, transferring groups other than amino-acyl groups"/>
    <property type="evidence" value="ECO:0007669"/>
    <property type="project" value="InterPro"/>
</dbReference>
<evidence type="ECO:0000259" key="3">
    <source>
        <dbReference type="PROSITE" id="PS51186"/>
    </source>
</evidence>
<gene>
    <name evidence="4" type="ORF">DEU29_105150</name>
</gene>
<accession>A0A4R6PIU1</accession>
<dbReference type="CDD" id="cd04301">
    <property type="entry name" value="NAT_SF"/>
    <property type="match status" value="1"/>
</dbReference>
<proteinExistence type="predicted"/>
<dbReference type="SUPFAM" id="SSF55729">
    <property type="entry name" value="Acyl-CoA N-acyltransferases (Nat)"/>
    <property type="match status" value="1"/>
</dbReference>
<dbReference type="OrthoDB" id="5187710at2"/>
<sequence length="147" mass="16583">MSSLIRLAEVTDLHKLSLYERQLYGAEGYPELLFYQAYRQWPQLLLVSQNDDVASGYSMMVPLDPQRVMLMSLLVATDFQQLGLGKALLQHSMVVAKQEGYETMELSVAPTNTKAVALYQKAGFSVLDEVADYLGKDEDRLIMSKQL</sequence>
<evidence type="ECO:0000313" key="4">
    <source>
        <dbReference type="EMBL" id="TDP38298.1"/>
    </source>
</evidence>
<organism evidence="4 5">
    <name type="scientific">Idiomarina aquatica</name>
    <dbReference type="NCBI Taxonomy" id="1327752"/>
    <lineage>
        <taxon>Bacteria</taxon>
        <taxon>Pseudomonadati</taxon>
        <taxon>Pseudomonadota</taxon>
        <taxon>Gammaproteobacteria</taxon>
        <taxon>Alteromonadales</taxon>
        <taxon>Idiomarinaceae</taxon>
        <taxon>Idiomarina</taxon>
    </lineage>
</organism>
<feature type="domain" description="N-acetyltransferase" evidence="3">
    <location>
        <begin position="3"/>
        <end position="147"/>
    </location>
</feature>
<comment type="caution">
    <text evidence="4">The sequence shown here is derived from an EMBL/GenBank/DDBJ whole genome shotgun (WGS) entry which is preliminary data.</text>
</comment>
<dbReference type="Gene3D" id="3.40.630.30">
    <property type="match status" value="1"/>
</dbReference>
<keyword evidence="1" id="KW-0808">Transferase</keyword>
<dbReference type="EMBL" id="SNXI01000005">
    <property type="protein sequence ID" value="TDP38298.1"/>
    <property type="molecule type" value="Genomic_DNA"/>
</dbReference>